<dbReference type="Pfam" id="PF02737">
    <property type="entry name" value="3HCDH_N"/>
    <property type="match status" value="1"/>
</dbReference>
<dbReference type="UniPathway" id="UPA00659"/>
<dbReference type="AlphaFoldDB" id="A0A381PVT2"/>
<dbReference type="InterPro" id="IPR036291">
    <property type="entry name" value="NAD(P)-bd_dom_sf"/>
</dbReference>
<feature type="domain" description="3-hydroxyacyl-CoA dehydrogenase C-terminal" evidence="13">
    <location>
        <begin position="494"/>
        <end position="578"/>
    </location>
</feature>
<protein>
    <submittedName>
        <fullName evidence="15">Uncharacterized protein</fullName>
    </submittedName>
</protein>
<evidence type="ECO:0000256" key="8">
    <source>
        <dbReference type="ARBA" id="ARBA00023098"/>
    </source>
</evidence>
<dbReference type="FunFam" id="3.40.50.720:FF:000009">
    <property type="entry name" value="Fatty oxidation complex, alpha subunit"/>
    <property type="match status" value="1"/>
</dbReference>
<dbReference type="InterPro" id="IPR018376">
    <property type="entry name" value="Enoyl-CoA_hyd/isom_CS"/>
</dbReference>
<evidence type="ECO:0000259" key="13">
    <source>
        <dbReference type="Pfam" id="PF00725"/>
    </source>
</evidence>
<dbReference type="GO" id="GO:0003857">
    <property type="term" value="F:(3S)-3-hydroxyacyl-CoA dehydrogenase (NAD+) activity"/>
    <property type="evidence" value="ECO:0007669"/>
    <property type="project" value="TreeGrafter"/>
</dbReference>
<dbReference type="GO" id="GO:0006635">
    <property type="term" value="P:fatty acid beta-oxidation"/>
    <property type="evidence" value="ECO:0007669"/>
    <property type="project" value="UniProtKB-UniPathway"/>
</dbReference>
<dbReference type="Gene3D" id="3.40.50.720">
    <property type="entry name" value="NAD(P)-binding Rossmann-like Domain"/>
    <property type="match status" value="1"/>
</dbReference>
<keyword evidence="9" id="KW-0576">Peroxisome</keyword>
<dbReference type="EMBL" id="UINC01001064">
    <property type="protein sequence ID" value="SUZ69533.1"/>
    <property type="molecule type" value="Genomic_DNA"/>
</dbReference>
<dbReference type="GO" id="GO:0016853">
    <property type="term" value="F:isomerase activity"/>
    <property type="evidence" value="ECO:0007669"/>
    <property type="project" value="UniProtKB-KW"/>
</dbReference>
<evidence type="ECO:0000259" key="14">
    <source>
        <dbReference type="Pfam" id="PF02737"/>
    </source>
</evidence>
<proteinExistence type="inferred from homology"/>
<dbReference type="PROSITE" id="PS00166">
    <property type="entry name" value="ENOYL_COA_HYDRATASE"/>
    <property type="match status" value="1"/>
</dbReference>
<evidence type="ECO:0000256" key="1">
    <source>
        <dbReference type="ARBA" id="ARBA00004275"/>
    </source>
</evidence>
<keyword evidence="5" id="KW-0276">Fatty acid metabolism</keyword>
<dbReference type="InterPro" id="IPR008927">
    <property type="entry name" value="6-PGluconate_DH-like_C_sf"/>
</dbReference>
<dbReference type="CDD" id="cd06558">
    <property type="entry name" value="crotonase-like"/>
    <property type="match status" value="1"/>
</dbReference>
<keyword evidence="10" id="KW-0413">Isomerase</keyword>
<evidence type="ECO:0000256" key="10">
    <source>
        <dbReference type="ARBA" id="ARBA00023235"/>
    </source>
</evidence>
<dbReference type="SUPFAM" id="SSF51735">
    <property type="entry name" value="NAD(P)-binding Rossmann-fold domains"/>
    <property type="match status" value="1"/>
</dbReference>
<reference evidence="15" key="1">
    <citation type="submission" date="2018-05" db="EMBL/GenBank/DDBJ databases">
        <authorList>
            <person name="Lanie J.A."/>
            <person name="Ng W.-L."/>
            <person name="Kazmierczak K.M."/>
            <person name="Andrzejewski T.M."/>
            <person name="Davidsen T.M."/>
            <person name="Wayne K.J."/>
            <person name="Tettelin H."/>
            <person name="Glass J.I."/>
            <person name="Rusch D."/>
            <person name="Podicherti R."/>
            <person name="Tsui H.-C.T."/>
            <person name="Winkler M.E."/>
        </authorList>
    </citation>
    <scope>NUCLEOTIDE SEQUENCE</scope>
</reference>
<evidence type="ECO:0000256" key="6">
    <source>
        <dbReference type="ARBA" id="ARBA00023002"/>
    </source>
</evidence>
<accession>A0A381PVT2</accession>
<evidence type="ECO:0000256" key="4">
    <source>
        <dbReference type="ARBA" id="ARBA00011245"/>
    </source>
</evidence>
<dbReference type="PANTHER" id="PTHR23309">
    <property type="entry name" value="3-HYDROXYACYL-COA DEHYROGENASE"/>
    <property type="match status" value="1"/>
</dbReference>
<dbReference type="InterPro" id="IPR001753">
    <property type="entry name" value="Enoyl-CoA_hydra/iso"/>
</dbReference>
<comment type="pathway">
    <text evidence="2">Lipid metabolism; fatty acid beta-oxidation.</text>
</comment>
<evidence type="ECO:0000256" key="11">
    <source>
        <dbReference type="ARBA" id="ARBA00023239"/>
    </source>
</evidence>
<dbReference type="PANTHER" id="PTHR23309:SF49">
    <property type="entry name" value="PEROXISOMAL BIFUNCTIONAL ENZYME"/>
    <property type="match status" value="1"/>
</dbReference>
<feature type="domain" description="3-hydroxyacyl-CoA dehydrogenase NAD binding" evidence="14">
    <location>
        <begin position="314"/>
        <end position="489"/>
    </location>
</feature>
<sequence length="702" mass="76798">MIHFETINGVNMAAINEVTNLEIESNIAVLTLNSPPVNALSANVREGLHVGVKQAIEDESVKAIVLICEGRTFIAGADITEFGQAPKGPSLFDVQDMIEESPKPVISAIHGTALGGGLEVALTCHYRIAIPSARCGLPEVNLGLLPGAGGTQRLPRIVGAQKALEMVTSGQHVPAKQCLEMGLIDEIAEEENLLADAIKFASSIVNENKPLVKVRENEENIKGDKGNEALFADFRKSIARKTRGFLAPEYNIQCIEAAVNKPFEEGLKVERDLFTKLVTGSQSAAQRYVFFAQRQVNKIPDIPRETEISEISSVGVIGAGTMGGGISMNFANVGIPVTIVEQNQERLDKGLAIIKKNYENTANKGRISMEDVETRMGLITGELSVEALNSQDLIIEAVFENMDLKKEIFKKLDGIAKEGAILASNTSALNVNEIAAETKRPEDVIGLHFFSPANVMRLLEIVRGEKTSKSVVASSMSIAKKIGKIAAVVGVCPGFVGNRILAQRQREANKLILEGALPWDIDDALFDFGFPMGPFAMSDLAGLDIGWNKETSKGETLRDLLCEAGRLGQKSGKGFYLYDQNRNKSPDPEVETIIREFAEARQIRLREITKEEILQRCLYPMINEGFKILDEGMAIRASDIDIVWINGYGWPAYEGGPMFYGSLIGFDKVLEWLKNMESELGPEFKPSPYLEKVVEENINIFA</sequence>
<dbReference type="InterPro" id="IPR006176">
    <property type="entry name" value="3-OHacyl-CoA_DH_NAD-bd"/>
</dbReference>
<organism evidence="15">
    <name type="scientific">marine metagenome</name>
    <dbReference type="NCBI Taxonomy" id="408172"/>
    <lineage>
        <taxon>unclassified sequences</taxon>
        <taxon>metagenomes</taxon>
        <taxon>ecological metagenomes</taxon>
    </lineage>
</organism>
<dbReference type="Pfam" id="PF00378">
    <property type="entry name" value="ECH_1"/>
    <property type="match status" value="1"/>
</dbReference>
<evidence type="ECO:0000256" key="5">
    <source>
        <dbReference type="ARBA" id="ARBA00022832"/>
    </source>
</evidence>
<keyword evidence="8" id="KW-0443">Lipid metabolism</keyword>
<keyword evidence="7" id="KW-0520">NAD</keyword>
<dbReference type="SUPFAM" id="SSF48179">
    <property type="entry name" value="6-phosphogluconate dehydrogenase C-terminal domain-like"/>
    <property type="match status" value="2"/>
</dbReference>
<name>A0A381PVT2_9ZZZZ</name>
<comment type="subunit">
    <text evidence="4">Monomer.</text>
</comment>
<evidence type="ECO:0000256" key="2">
    <source>
        <dbReference type="ARBA" id="ARBA00005005"/>
    </source>
</evidence>
<evidence type="ECO:0000313" key="15">
    <source>
        <dbReference type="EMBL" id="SUZ69533.1"/>
    </source>
</evidence>
<evidence type="ECO:0000256" key="9">
    <source>
        <dbReference type="ARBA" id="ARBA00023140"/>
    </source>
</evidence>
<dbReference type="Gene3D" id="3.90.226.10">
    <property type="entry name" value="2-enoyl-CoA Hydratase, Chain A, domain 1"/>
    <property type="match status" value="1"/>
</dbReference>
<evidence type="ECO:0000256" key="7">
    <source>
        <dbReference type="ARBA" id="ARBA00023027"/>
    </source>
</evidence>
<dbReference type="InterPro" id="IPR006108">
    <property type="entry name" value="3HC_DH_C"/>
</dbReference>
<dbReference type="SUPFAM" id="SSF52096">
    <property type="entry name" value="ClpP/crotonase"/>
    <property type="match status" value="1"/>
</dbReference>
<comment type="similarity">
    <text evidence="3">In the N-terminal section; belongs to the enoyl-CoA hydratase/isomerase family.</text>
</comment>
<dbReference type="Gene3D" id="1.10.1040.50">
    <property type="match status" value="1"/>
</dbReference>
<evidence type="ECO:0000256" key="3">
    <source>
        <dbReference type="ARBA" id="ARBA00008750"/>
    </source>
</evidence>
<dbReference type="FunFam" id="1.10.1040.50:FF:000006">
    <property type="entry name" value="Peroxisomal bifunctional enzyme"/>
    <property type="match status" value="1"/>
</dbReference>
<gene>
    <name evidence="15" type="ORF">METZ01_LOCUS22387</name>
</gene>
<comment type="subcellular location">
    <subcellularLocation>
        <location evidence="1">Peroxisome</location>
    </subcellularLocation>
</comment>
<keyword evidence="6" id="KW-0560">Oxidoreductase</keyword>
<keyword evidence="11" id="KW-0456">Lyase</keyword>
<evidence type="ECO:0000256" key="12">
    <source>
        <dbReference type="ARBA" id="ARBA00023268"/>
    </source>
</evidence>
<feature type="domain" description="3-hydroxyacyl-CoA dehydrogenase C-terminal" evidence="13">
    <location>
        <begin position="613"/>
        <end position="697"/>
    </location>
</feature>
<keyword evidence="12" id="KW-0511">Multifunctional enzyme</keyword>
<dbReference type="GO" id="GO:0005777">
    <property type="term" value="C:peroxisome"/>
    <property type="evidence" value="ECO:0007669"/>
    <property type="project" value="UniProtKB-SubCell"/>
</dbReference>
<dbReference type="InterPro" id="IPR029045">
    <property type="entry name" value="ClpP/crotonase-like_dom_sf"/>
</dbReference>
<dbReference type="Pfam" id="PF00725">
    <property type="entry name" value="3HCDH"/>
    <property type="match status" value="2"/>
</dbReference>
<dbReference type="GO" id="GO:0004300">
    <property type="term" value="F:enoyl-CoA hydratase activity"/>
    <property type="evidence" value="ECO:0007669"/>
    <property type="project" value="UniProtKB-ARBA"/>
</dbReference>
<dbReference type="GO" id="GO:0070403">
    <property type="term" value="F:NAD+ binding"/>
    <property type="evidence" value="ECO:0007669"/>
    <property type="project" value="InterPro"/>
</dbReference>